<protein>
    <submittedName>
        <fullName evidence="2">PF04448 family protein</fullName>
    </submittedName>
</protein>
<evidence type="ECO:0000259" key="1">
    <source>
        <dbReference type="Pfam" id="PF04448"/>
    </source>
</evidence>
<reference evidence="2 3" key="1">
    <citation type="submission" date="2014-01" db="EMBL/GenBank/DDBJ databases">
        <authorList>
            <person name="Durkin A.S."/>
            <person name="McCorrison J."/>
            <person name="Torralba M."/>
            <person name="Gillis M."/>
            <person name="Haft D.H."/>
            <person name="Methe B."/>
            <person name="Sutton G."/>
            <person name="Nelson K.E."/>
        </authorList>
    </citation>
    <scope>NUCLEOTIDE SEQUENCE [LARGE SCALE GENOMIC DNA]</scope>
    <source>
        <strain evidence="2 3">205/92</strain>
    </source>
</reference>
<dbReference type="EMBL" id="JALD01000035">
    <property type="protein sequence ID" value="EUD11765.1"/>
    <property type="molecule type" value="Genomic_DNA"/>
</dbReference>
<dbReference type="InterPro" id="IPR007539">
    <property type="entry name" value="DUF551"/>
</dbReference>
<evidence type="ECO:0000313" key="3">
    <source>
        <dbReference type="Proteomes" id="UP000022311"/>
    </source>
</evidence>
<evidence type="ECO:0000313" key="2">
    <source>
        <dbReference type="EMBL" id="EUD11765.1"/>
    </source>
</evidence>
<feature type="domain" description="DUF551" evidence="1">
    <location>
        <begin position="72"/>
        <end position="142"/>
    </location>
</feature>
<proteinExistence type="predicted"/>
<sequence>MQGANPTDFEKWCADEIGLTESYVKSKRKINTLGMLQYRNAEIEKRFMAYKAGLISGASIGCSHAKAKGTNWVKVSDRLPTEGEPVIVVYGEHIQKITYELISCGVDCEELRWIPHNNSDYDSAPLETFDHWMYIKDLPLPPMPEGE</sequence>
<dbReference type="Proteomes" id="UP000022311">
    <property type="component" value="Unassembled WGS sequence"/>
</dbReference>
<dbReference type="RefSeq" id="WP_036960979.1">
    <property type="nucleotide sequence ID" value="NZ_JALD01000035.1"/>
</dbReference>
<dbReference type="Pfam" id="PF04448">
    <property type="entry name" value="DUF551"/>
    <property type="match status" value="1"/>
</dbReference>
<dbReference type="AlphaFoldDB" id="A0AAV3M8A3"/>
<gene>
    <name evidence="2" type="ORF">HMPREF1563_3375</name>
</gene>
<comment type="caution">
    <text evidence="2">The sequence shown here is derived from an EMBL/GenBank/DDBJ whole genome shotgun (WGS) entry which is preliminary data.</text>
</comment>
<organism evidence="2 3">
    <name type="scientific">Providencia alcalifaciens 205/92</name>
    <dbReference type="NCBI Taxonomy" id="1256988"/>
    <lineage>
        <taxon>Bacteria</taxon>
        <taxon>Pseudomonadati</taxon>
        <taxon>Pseudomonadota</taxon>
        <taxon>Gammaproteobacteria</taxon>
        <taxon>Enterobacterales</taxon>
        <taxon>Morganellaceae</taxon>
        <taxon>Providencia</taxon>
    </lineage>
</organism>
<accession>A0AAV3M8A3</accession>
<name>A0AAV3M8A3_9GAMM</name>